<dbReference type="KEGG" id="faf:OE104_14315"/>
<dbReference type="AlphaFoldDB" id="A0A9E8LU30"/>
<keyword evidence="1" id="KW-0472">Membrane</keyword>
<keyword evidence="1" id="KW-1133">Transmembrane helix</keyword>
<reference evidence="2" key="1">
    <citation type="submission" date="2022-09" db="EMBL/GenBank/DDBJ databases">
        <title>Complete Genomes of Fervidibacillus albus and Fervidibacillus halotolerans isolated from tidal flat sediments.</title>
        <authorList>
            <person name="Kwon K.K."/>
            <person name="Yang S.-H."/>
            <person name="Park M.J."/>
            <person name="Oh H.-M."/>
        </authorList>
    </citation>
    <scope>NUCLEOTIDE SEQUENCE</scope>
    <source>
        <strain evidence="2">MEBiC13591</strain>
    </source>
</reference>
<protein>
    <submittedName>
        <fullName evidence="2">DUF1146 family protein</fullName>
    </submittedName>
</protein>
<dbReference type="Proteomes" id="UP001164718">
    <property type="component" value="Chromosome"/>
</dbReference>
<feature type="transmembrane region" description="Helical" evidence="1">
    <location>
        <begin position="47"/>
        <end position="69"/>
    </location>
</feature>
<dbReference type="Pfam" id="PF06612">
    <property type="entry name" value="DUF1146"/>
    <property type="match status" value="1"/>
</dbReference>
<proteinExistence type="predicted"/>
<keyword evidence="3" id="KW-1185">Reference proteome</keyword>
<dbReference type="NCBIfam" id="TIGR02327">
    <property type="entry name" value="int_mem_ywzB"/>
    <property type="match status" value="1"/>
</dbReference>
<feature type="transmembrane region" description="Helical" evidence="1">
    <location>
        <begin position="6"/>
        <end position="27"/>
    </location>
</feature>
<accession>A0A9E8LU30</accession>
<evidence type="ECO:0000313" key="3">
    <source>
        <dbReference type="Proteomes" id="UP001164718"/>
    </source>
</evidence>
<dbReference type="EMBL" id="CP106878">
    <property type="protein sequence ID" value="WAA09670.1"/>
    <property type="molecule type" value="Genomic_DNA"/>
</dbReference>
<keyword evidence="1" id="KW-0812">Transmembrane</keyword>
<dbReference type="InterPro" id="IPR009526">
    <property type="entry name" value="DUF1146"/>
</dbReference>
<evidence type="ECO:0000313" key="2">
    <source>
        <dbReference type="EMBL" id="WAA09670.1"/>
    </source>
</evidence>
<name>A0A9E8LU30_9BACI</name>
<evidence type="ECO:0000256" key="1">
    <source>
        <dbReference type="SAM" id="Phobius"/>
    </source>
</evidence>
<organism evidence="2 3">
    <name type="scientific">Fervidibacillus albus</name>
    <dbReference type="NCBI Taxonomy" id="2980026"/>
    <lineage>
        <taxon>Bacteria</taxon>
        <taxon>Bacillati</taxon>
        <taxon>Bacillota</taxon>
        <taxon>Bacilli</taxon>
        <taxon>Bacillales</taxon>
        <taxon>Bacillaceae</taxon>
        <taxon>Fervidibacillus</taxon>
    </lineage>
</organism>
<dbReference type="RefSeq" id="WP_275417453.1">
    <property type="nucleotide sequence ID" value="NZ_CP106878.1"/>
</dbReference>
<sequence length="78" mass="9133">MLENIGYSSMFSILSHLLFIGLAWWALQSLNIEKFFRANRVAQARLLYIMLAIAIGSTVSNFFLDYFIWSNQITYIFQ</sequence>
<gene>
    <name evidence="2" type="ORF">OE104_14315</name>
</gene>